<dbReference type="InterPro" id="IPR052394">
    <property type="entry name" value="LRR-containing"/>
</dbReference>
<feature type="compositionally biased region" description="Low complexity" evidence="1">
    <location>
        <begin position="139"/>
        <end position="163"/>
    </location>
</feature>
<keyword evidence="3" id="KW-1185">Reference proteome</keyword>
<dbReference type="PANTHER" id="PTHR24114:SF2">
    <property type="entry name" value="F-BOX DOMAIN-CONTAINING PROTEIN-RELATED"/>
    <property type="match status" value="1"/>
</dbReference>
<dbReference type="AlphaFoldDB" id="A0A9W7G3C2"/>
<dbReference type="InterPro" id="IPR001611">
    <property type="entry name" value="Leu-rich_rpt"/>
</dbReference>
<reference evidence="3" key="1">
    <citation type="journal article" date="2023" name="Commun. Biol.">
        <title>Genome analysis of Parmales, the sister group of diatoms, reveals the evolutionary specialization of diatoms from phago-mixotrophs to photoautotrophs.</title>
        <authorList>
            <person name="Ban H."/>
            <person name="Sato S."/>
            <person name="Yoshikawa S."/>
            <person name="Yamada K."/>
            <person name="Nakamura Y."/>
            <person name="Ichinomiya M."/>
            <person name="Sato N."/>
            <person name="Blanc-Mathieu R."/>
            <person name="Endo H."/>
            <person name="Kuwata A."/>
            <person name="Ogata H."/>
        </authorList>
    </citation>
    <scope>NUCLEOTIDE SEQUENCE [LARGE SCALE GENOMIC DNA]</scope>
</reference>
<dbReference type="PANTHER" id="PTHR24114">
    <property type="entry name" value="LEUCINE RICH REPEAT FAMILY PROTEIN"/>
    <property type="match status" value="1"/>
</dbReference>
<dbReference type="InterPro" id="IPR032675">
    <property type="entry name" value="LRR_dom_sf"/>
</dbReference>
<organism evidence="2 3">
    <name type="scientific">Triparma columacea</name>
    <dbReference type="NCBI Taxonomy" id="722753"/>
    <lineage>
        <taxon>Eukaryota</taxon>
        <taxon>Sar</taxon>
        <taxon>Stramenopiles</taxon>
        <taxon>Ochrophyta</taxon>
        <taxon>Bolidophyceae</taxon>
        <taxon>Parmales</taxon>
        <taxon>Triparmaceae</taxon>
        <taxon>Triparma</taxon>
    </lineage>
</organism>
<protein>
    <submittedName>
        <fullName evidence="2">Uncharacterized protein</fullName>
    </submittedName>
</protein>
<dbReference type="SMART" id="SM00368">
    <property type="entry name" value="LRR_RI"/>
    <property type="match status" value="4"/>
</dbReference>
<gene>
    <name evidence="2" type="ORF">TrCOL_g1341</name>
</gene>
<feature type="region of interest" description="Disordered" evidence="1">
    <location>
        <begin position="1"/>
        <end position="46"/>
    </location>
</feature>
<accession>A0A9W7G3C2</accession>
<proteinExistence type="predicted"/>
<feature type="region of interest" description="Disordered" evidence="1">
    <location>
        <begin position="484"/>
        <end position="507"/>
    </location>
</feature>
<dbReference type="SUPFAM" id="SSF52047">
    <property type="entry name" value="RNI-like"/>
    <property type="match status" value="1"/>
</dbReference>
<evidence type="ECO:0000313" key="3">
    <source>
        <dbReference type="Proteomes" id="UP001165065"/>
    </source>
</evidence>
<name>A0A9W7G3C2_9STRA</name>
<dbReference type="Proteomes" id="UP001165065">
    <property type="component" value="Unassembled WGS sequence"/>
</dbReference>
<evidence type="ECO:0000313" key="2">
    <source>
        <dbReference type="EMBL" id="GMI34068.1"/>
    </source>
</evidence>
<dbReference type="OrthoDB" id="190839at2759"/>
<dbReference type="Gene3D" id="3.80.10.10">
    <property type="entry name" value="Ribonuclease Inhibitor"/>
    <property type="match status" value="3"/>
</dbReference>
<dbReference type="EMBL" id="BRYA01000038">
    <property type="protein sequence ID" value="GMI34068.1"/>
    <property type="molecule type" value="Genomic_DNA"/>
</dbReference>
<feature type="region of interest" description="Disordered" evidence="1">
    <location>
        <begin position="123"/>
        <end position="165"/>
    </location>
</feature>
<feature type="compositionally biased region" description="Polar residues" evidence="1">
    <location>
        <begin position="494"/>
        <end position="507"/>
    </location>
</feature>
<sequence>MPRGRRASWAGKPRINAPQDLGVASSSPRSSKENLASSSSSTALPQLPKLQLNLVSPKNQAHYASVVVEKPHAAVNVRMRRRSMSDLRDKRQRDYESLVERMGLKVKMGEADVPDPVSVPIVLPNPDPDTVATSPVRDPPASSLNTSTSPLPSIKKSKSTSPSVVQRHSFYRKLSGLDNPGILDDKAAEAEASSPTARYITQTKELNIIPNTIISSVIESVDKNGCVELGSSSLGDDMAVALSHSISVMFVVTMNVSRNHITDRGVGALLGSLDPHVITELNLAFVKMKKKPIEVLSELIGETSTLEKLIMEKCDLDDSSLRELSRNVATQTCPVTDMPLHLCTLTQLNLSHNKFGDSGAIGLAEGLKKNSSLTEIDLSYNLIRGRGAVSLFEALNVSAVCTLDLAYNALREKLGEGGLGVAKAVAACLAENETLVHLSLSHAGFGMEDCKVIGEGLKGNQVLMGLHMEGNWSDIDAHGYMIGATDEDGDGSEETGSTSRQSAVATSATNTSRTFGHTFTRILPWAHPKIKTAGEMWEKSQQGKCWICDRWSEVKFCVEVDDVEWVGGEKVEGGNPVVEAQICTNFDRWKFETMEKGNKKGEMVIHRMVPPGRIAWFFNLAKRNVNAKAYEEEEDELCLVVGNKTGKEEVRTLVEEAGEEMFKPPPAEPYGNIEVVNVMDIQPRLNVAYEEIKLRPRSKMNETVVKKKNLGNLEWTMKNSVFAAYQLDTKQHLEKAFQSDYQKTKVGRNVEKLSDENEKTAFKENLMMTFPVLKDVFRQYGAAYTSEVWNVGVNAWNQFVTDINIIDEGGESEGITSDDITNNKVFSRVQADLIFVSACGTGSKTLNRYQFLDAICQIANSKYIKYGDCKTMSKAVGNLCRDNITNFAERDTETDFREKKLYNKVSDRIYVQHKTELMSVFKRFSGKEDKPGEAKTMSLTEYLDMVEVALIDNDITERNLKLAFVRSKETSLDENSAKSKHRQLKFVEFLEAIGRLANFYEQASNGSLDFHSCLFDTIQKIIAAVK</sequence>
<dbReference type="Pfam" id="PF13516">
    <property type="entry name" value="LRR_6"/>
    <property type="match status" value="3"/>
</dbReference>
<comment type="caution">
    <text evidence="2">The sequence shown here is derived from an EMBL/GenBank/DDBJ whole genome shotgun (WGS) entry which is preliminary data.</text>
</comment>
<evidence type="ECO:0000256" key="1">
    <source>
        <dbReference type="SAM" id="MobiDB-lite"/>
    </source>
</evidence>